<organism evidence="14 15">
    <name type="scientific">Gouania willdenowi</name>
    <name type="common">Blunt-snouted clingfish</name>
    <name type="synonym">Lepadogaster willdenowi</name>
    <dbReference type="NCBI Taxonomy" id="441366"/>
    <lineage>
        <taxon>Eukaryota</taxon>
        <taxon>Metazoa</taxon>
        <taxon>Chordata</taxon>
        <taxon>Craniata</taxon>
        <taxon>Vertebrata</taxon>
        <taxon>Euteleostomi</taxon>
        <taxon>Actinopterygii</taxon>
        <taxon>Neopterygii</taxon>
        <taxon>Teleostei</taxon>
        <taxon>Neoteleostei</taxon>
        <taxon>Acanthomorphata</taxon>
        <taxon>Ovalentaria</taxon>
        <taxon>Blenniimorphae</taxon>
        <taxon>Blenniiformes</taxon>
        <taxon>Gobiesocoidei</taxon>
        <taxon>Gobiesocidae</taxon>
        <taxon>Gobiesocinae</taxon>
        <taxon>Gouania</taxon>
    </lineage>
</organism>
<comment type="function">
    <text evidence="12">Transposase-derived protein that may have nuclease activity. Does not have transposase activity.</text>
</comment>
<dbReference type="GO" id="GO:0046872">
    <property type="term" value="F:metal ion binding"/>
    <property type="evidence" value="ECO:0007669"/>
    <property type="project" value="UniProtKB-KW"/>
</dbReference>
<dbReference type="GO" id="GO:0016787">
    <property type="term" value="F:hydrolase activity"/>
    <property type="evidence" value="ECO:0007669"/>
    <property type="project" value="UniProtKB-KW"/>
</dbReference>
<evidence type="ECO:0000256" key="11">
    <source>
        <dbReference type="ARBA" id="ARBA00030126"/>
    </source>
</evidence>
<evidence type="ECO:0000256" key="1">
    <source>
        <dbReference type="ARBA" id="ARBA00001968"/>
    </source>
</evidence>
<reference evidence="14" key="2">
    <citation type="submission" date="2025-08" db="UniProtKB">
        <authorList>
            <consortium name="Ensembl"/>
        </authorList>
    </citation>
    <scope>IDENTIFICATION</scope>
</reference>
<sequence length="366" mass="40524">MAFPLPLWLAVQDELLRCEEDSGSGSGSGPGSGPRSCFDSFDDEALFELVHLNRPCAAFITDAVRSHLQADKSPLSVESMVLVALNYYAHGVLSTTALQKVGLNKTECLTTVVSTVSEVIAAMADQFISFPMTDDARCRVASRTKDFCGIPNLLGILAPAHFKIRASPYEINAFRSFINCQGFTSVVSQIICDCDGNILSVEKCCAGRENELDMWEASLKQKEMEEGLHGSFRLIGKIIHPSVLYKHVLTPVLEPSSRGEYRFNAAHGKLHNVMLAAISEMKRRFECLMQLGFAHEGSLNKKSIIIKSCCVLHNIAKKFSVPSLPVQYSLGEMNPEILKVRQEVIASNFSYCDSEWDRITTEEEEQ</sequence>
<comment type="subcellular location">
    <subcellularLocation>
        <location evidence="3">Cytoplasm</location>
    </subcellularLocation>
    <subcellularLocation>
        <location evidence="2">Nucleus</location>
    </subcellularLocation>
</comment>
<gene>
    <name evidence="14" type="primary">si:dkey-197c15.6</name>
</gene>
<evidence type="ECO:0000313" key="14">
    <source>
        <dbReference type="Ensembl" id="ENSGWIP00000033191.1"/>
    </source>
</evidence>
<dbReference type="PANTHER" id="PTHR22930">
    <property type="match status" value="1"/>
</dbReference>
<dbReference type="GO" id="GO:0005634">
    <property type="term" value="C:nucleus"/>
    <property type="evidence" value="ECO:0007669"/>
    <property type="project" value="UniProtKB-SubCell"/>
</dbReference>
<evidence type="ECO:0000313" key="15">
    <source>
        <dbReference type="Proteomes" id="UP000694680"/>
    </source>
</evidence>
<keyword evidence="10" id="KW-0539">Nucleus</keyword>
<evidence type="ECO:0000256" key="9">
    <source>
        <dbReference type="ARBA" id="ARBA00022801"/>
    </source>
</evidence>
<dbReference type="Ensembl" id="ENSGWIT00000036108.1">
    <property type="protein sequence ID" value="ENSGWIP00000033191.1"/>
    <property type="gene ID" value="ENSGWIG00000017065.1"/>
</dbReference>
<evidence type="ECO:0000259" key="13">
    <source>
        <dbReference type="Pfam" id="PF13359"/>
    </source>
</evidence>
<dbReference type="InterPro" id="IPR026103">
    <property type="entry name" value="HARBI1_animal"/>
</dbReference>
<dbReference type="InterPro" id="IPR045249">
    <property type="entry name" value="HARBI1-like"/>
</dbReference>
<proteinExistence type="inferred from homology"/>
<comment type="cofactor">
    <cofactor evidence="1">
        <name>a divalent metal cation</name>
        <dbReference type="ChEBI" id="CHEBI:60240"/>
    </cofactor>
</comment>
<dbReference type="PRINTS" id="PR02086">
    <property type="entry name" value="PUTNUCHARBI1"/>
</dbReference>
<evidence type="ECO:0000256" key="5">
    <source>
        <dbReference type="ARBA" id="ARBA00015519"/>
    </source>
</evidence>
<keyword evidence="8" id="KW-0479">Metal-binding</keyword>
<feature type="domain" description="DDE Tnp4" evidence="13">
    <location>
        <begin position="173"/>
        <end position="314"/>
    </location>
</feature>
<dbReference type="GO" id="GO:0005737">
    <property type="term" value="C:cytoplasm"/>
    <property type="evidence" value="ECO:0007669"/>
    <property type="project" value="UniProtKB-SubCell"/>
</dbReference>
<evidence type="ECO:0000256" key="2">
    <source>
        <dbReference type="ARBA" id="ARBA00004123"/>
    </source>
</evidence>
<accession>A0A8C5GQ69</accession>
<protein>
    <recommendedName>
        <fullName evidence="5">Putative nuclease HARBI1</fullName>
    </recommendedName>
    <alternativeName>
        <fullName evidence="11">Harbinger transposase-derived nuclease</fullName>
    </alternativeName>
</protein>
<dbReference type="Proteomes" id="UP000694680">
    <property type="component" value="Chromosome 19"/>
</dbReference>
<keyword evidence="6" id="KW-0963">Cytoplasm</keyword>
<evidence type="ECO:0000256" key="8">
    <source>
        <dbReference type="ARBA" id="ARBA00022723"/>
    </source>
</evidence>
<comment type="similarity">
    <text evidence="4">Belongs to the HARBI1 family.</text>
</comment>
<evidence type="ECO:0000256" key="6">
    <source>
        <dbReference type="ARBA" id="ARBA00022490"/>
    </source>
</evidence>
<keyword evidence="9" id="KW-0378">Hydrolase</keyword>
<evidence type="ECO:0000256" key="7">
    <source>
        <dbReference type="ARBA" id="ARBA00022722"/>
    </source>
</evidence>
<reference evidence="14" key="3">
    <citation type="submission" date="2025-09" db="UniProtKB">
        <authorList>
            <consortium name="Ensembl"/>
        </authorList>
    </citation>
    <scope>IDENTIFICATION</scope>
</reference>
<evidence type="ECO:0000256" key="10">
    <source>
        <dbReference type="ARBA" id="ARBA00023242"/>
    </source>
</evidence>
<dbReference type="AlphaFoldDB" id="A0A8C5GQ69"/>
<evidence type="ECO:0000256" key="4">
    <source>
        <dbReference type="ARBA" id="ARBA00006958"/>
    </source>
</evidence>
<dbReference type="PANTHER" id="PTHR22930:SF252">
    <property type="entry name" value="NUCLEASE HARBI1-RELATED"/>
    <property type="match status" value="1"/>
</dbReference>
<evidence type="ECO:0000256" key="12">
    <source>
        <dbReference type="ARBA" id="ARBA00045850"/>
    </source>
</evidence>
<dbReference type="GO" id="GO:0004518">
    <property type="term" value="F:nuclease activity"/>
    <property type="evidence" value="ECO:0007669"/>
    <property type="project" value="UniProtKB-KW"/>
</dbReference>
<dbReference type="Pfam" id="PF13359">
    <property type="entry name" value="DDE_Tnp_4"/>
    <property type="match status" value="1"/>
</dbReference>
<evidence type="ECO:0000256" key="3">
    <source>
        <dbReference type="ARBA" id="ARBA00004496"/>
    </source>
</evidence>
<name>A0A8C5GQ69_GOUWI</name>
<reference evidence="14" key="1">
    <citation type="submission" date="2020-06" db="EMBL/GenBank/DDBJ databases">
        <authorList>
            <consortium name="Wellcome Sanger Institute Data Sharing"/>
        </authorList>
    </citation>
    <scope>NUCLEOTIDE SEQUENCE [LARGE SCALE GENOMIC DNA]</scope>
</reference>
<keyword evidence="15" id="KW-1185">Reference proteome</keyword>
<keyword evidence="7" id="KW-0540">Nuclease</keyword>
<dbReference type="InterPro" id="IPR027806">
    <property type="entry name" value="HARBI1_dom"/>
</dbReference>